<evidence type="ECO:0000313" key="1">
    <source>
        <dbReference type="EMBL" id="SLM32947.1"/>
    </source>
</evidence>
<name>A0A1W1HKA0_9BACT</name>
<reference evidence="1 2" key="1">
    <citation type="submission" date="2017-03" db="EMBL/GenBank/DDBJ databases">
        <authorList>
            <person name="Afonso C.L."/>
            <person name="Miller P.J."/>
            <person name="Scott M.A."/>
            <person name="Spackman E."/>
            <person name="Goraichik I."/>
            <person name="Dimitrov K.M."/>
            <person name="Suarez D.L."/>
            <person name="Swayne D.E."/>
        </authorList>
    </citation>
    <scope>NUCLEOTIDE SEQUENCE [LARGE SCALE GENOMIC DNA]</scope>
    <source>
        <strain evidence="1">PRJEB14757</strain>
    </source>
</reference>
<proteinExistence type="predicted"/>
<sequence>MIAYQSPPSIKMIVILASFISCRKYFTLSGTDYQENWHCVQESV</sequence>
<organism evidence="1 2">
    <name type="scientific">Desulfamplus magnetovallimortis</name>
    <dbReference type="NCBI Taxonomy" id="1246637"/>
    <lineage>
        <taxon>Bacteria</taxon>
        <taxon>Pseudomonadati</taxon>
        <taxon>Thermodesulfobacteriota</taxon>
        <taxon>Desulfobacteria</taxon>
        <taxon>Desulfobacterales</taxon>
        <taxon>Desulfobacteraceae</taxon>
        <taxon>Desulfamplus</taxon>
    </lineage>
</organism>
<dbReference type="STRING" id="1246637.MTBBW1_830019"/>
<keyword evidence="2" id="KW-1185">Reference proteome</keyword>
<evidence type="ECO:0000313" key="2">
    <source>
        <dbReference type="Proteomes" id="UP000191931"/>
    </source>
</evidence>
<protein>
    <submittedName>
        <fullName evidence="1">Uncharacterized protein</fullName>
    </submittedName>
</protein>
<dbReference type="Proteomes" id="UP000191931">
    <property type="component" value="Unassembled WGS sequence"/>
</dbReference>
<gene>
    <name evidence="1" type="ORF">MTBBW1_830019</name>
</gene>
<dbReference type="EMBL" id="FWEV01000329">
    <property type="protein sequence ID" value="SLM32947.1"/>
    <property type="molecule type" value="Genomic_DNA"/>
</dbReference>
<dbReference type="AlphaFoldDB" id="A0A1W1HKA0"/>
<accession>A0A1W1HKA0</accession>